<dbReference type="STRING" id="1122973.GCA_000379925_01154"/>
<dbReference type="Gene3D" id="3.30.70.1440">
    <property type="entry name" value="Multidrug efflux transporter AcrB pore domain"/>
    <property type="match status" value="1"/>
</dbReference>
<dbReference type="SUPFAM" id="SSF82714">
    <property type="entry name" value="Multidrug efflux transporter AcrB TolC docking domain, DN and DC subdomains"/>
    <property type="match status" value="2"/>
</dbReference>
<dbReference type="Gene3D" id="3.30.70.1320">
    <property type="entry name" value="Multidrug efflux transporter AcrB pore domain like"/>
    <property type="match status" value="1"/>
</dbReference>
<name>A0A4Y8WSG2_9PORP</name>
<accession>A0A4Y8WSG2</accession>
<dbReference type="PANTHER" id="PTHR32063:SF0">
    <property type="entry name" value="SWARMING MOTILITY PROTEIN SWRC"/>
    <property type="match status" value="1"/>
</dbReference>
<dbReference type="GO" id="GO:0005886">
    <property type="term" value="C:plasma membrane"/>
    <property type="evidence" value="ECO:0007669"/>
    <property type="project" value="TreeGrafter"/>
</dbReference>
<dbReference type="GeneID" id="66797390"/>
<dbReference type="InterPro" id="IPR000731">
    <property type="entry name" value="SSD"/>
</dbReference>
<dbReference type="InterPro" id="IPR027463">
    <property type="entry name" value="AcrB_DN_DC_subdom"/>
</dbReference>
<dbReference type="AlphaFoldDB" id="A0A4Y8WSG2"/>
<dbReference type="PROSITE" id="PS50156">
    <property type="entry name" value="SSD"/>
    <property type="match status" value="1"/>
</dbReference>
<dbReference type="EMBL" id="SPNC01000021">
    <property type="protein sequence ID" value="TFH96420.1"/>
    <property type="molecule type" value="Genomic_DNA"/>
</dbReference>
<dbReference type="GO" id="GO:0042910">
    <property type="term" value="F:xenobiotic transmembrane transporter activity"/>
    <property type="evidence" value="ECO:0007669"/>
    <property type="project" value="TreeGrafter"/>
</dbReference>
<organism evidence="1 2">
    <name type="scientific">Porphyromonas levii</name>
    <dbReference type="NCBI Taxonomy" id="28114"/>
    <lineage>
        <taxon>Bacteria</taxon>
        <taxon>Pseudomonadati</taxon>
        <taxon>Bacteroidota</taxon>
        <taxon>Bacteroidia</taxon>
        <taxon>Bacteroidales</taxon>
        <taxon>Porphyromonadaceae</taxon>
        <taxon>Porphyromonas</taxon>
    </lineage>
</organism>
<comment type="caution">
    <text evidence="1">The sequence shown here is derived from an EMBL/GenBank/DDBJ whole genome shotgun (WGS) entry which is preliminary data.</text>
</comment>
<dbReference type="Gene3D" id="3.30.2090.10">
    <property type="entry name" value="Multidrug efflux transporter AcrB TolC docking domain, DN and DC subdomains"/>
    <property type="match status" value="2"/>
</dbReference>
<sequence>MKLTELSIKRPIFVTVLFILLTVLGYLSYKSLSAELMPKFTPPVLNVQIIYPGASPSEVETSLTRKAEDALSSMEGIDNIQSFSFEGMSMILVSFNFGTNIDKAMTDAQNLINAKRMELPRDILSPTISKISVDEKPILILSAVSNMAPTDFFQLVDKRIVPELSHVNGVAKIGLVGGTEREIQINLDQAKLREFGLTPLMVQGAIRAGNLDFPTGYLHNDETQTAIRLSGKITSIEELRSLVVRTTQTGALVRLGDIAEVIDDIKDPVKIGRVNGQDAILINILKQSDANAIKVSEQVNDKIAQLEEDYANDGLKINVAQDTTTFTHQSINSVLIDLLLAIILVSVVILFFLHNFRNALIVMVVVPVSLISSFIGMKLFGFTLNLMSLLALSLVIGVIVDDAIVVIENVYRHIEMGKNRVRATYDAMKEIGLTVVSVTLVLVVVFLPVIFTDTLVSDILRQFCAVIVIAILFSLLAALTLVPLLTSRYGNIYELTGKNFFERILLSFEKAISKFAHWISNISEWGLKHKGKLALIVGLITVAVLALFPLGFINFEFQPYIDRGEFIVQLEMPKDISMEESNALVLKAENWFMQRSEVEEVVTMVGLTSDNTQSTKGTPYLAELNVKLHKQKEGTEEYITRIRKPLSDYLVDAKVNIFSVNLTGTAAKAAIEYIITGSDNDSVMGYADKALQILGSISGVMQERLSVENATPEIIVKVDRDKMAELGLTLDNVGVLMQMHFQGNNQLKYTQGNDDYAINIRADKSYRQQADDVANMGFVNPRGENVRLAQFADISLGTGPSRLERYNRNSSVTLRSQVYGVPAGAVSKEFMSKLQESDMPKGVKIQATGDMKKMSDSMSVLTTALLLSLMLIYLAMVLLYNNWTDPIVVMISIPLSIVGALLALALTNTAMSIYAMLGVVMLVGLVAKNAILLVDFTNEALREGQTMDDALIQAVRIRTRPILMTALSTIIGMLPVALSKGSGAELRNGMAWVIIGGMAVSTFLTLIVVPAVYKLIHARRKQNKKTVDIEQLMRE</sequence>
<dbReference type="OrthoDB" id="9758940at2"/>
<evidence type="ECO:0000313" key="2">
    <source>
        <dbReference type="Proteomes" id="UP000297225"/>
    </source>
</evidence>
<dbReference type="SUPFAM" id="SSF82866">
    <property type="entry name" value="Multidrug efflux transporter AcrB transmembrane domain"/>
    <property type="match status" value="2"/>
</dbReference>
<dbReference type="Proteomes" id="UP000297225">
    <property type="component" value="Unassembled WGS sequence"/>
</dbReference>
<dbReference type="SUPFAM" id="SSF82693">
    <property type="entry name" value="Multidrug efflux transporter AcrB pore domain, PN1, PN2, PC1 and PC2 subdomains"/>
    <property type="match status" value="3"/>
</dbReference>
<dbReference type="Gene3D" id="1.20.1640.10">
    <property type="entry name" value="Multidrug efflux transporter AcrB transmembrane domain"/>
    <property type="match status" value="2"/>
</dbReference>
<keyword evidence="2" id="KW-1185">Reference proteome</keyword>
<dbReference type="RefSeq" id="WP_134849704.1">
    <property type="nucleotide sequence ID" value="NZ_CP197400.1"/>
</dbReference>
<evidence type="ECO:0000313" key="1">
    <source>
        <dbReference type="EMBL" id="TFH96420.1"/>
    </source>
</evidence>
<protein>
    <submittedName>
        <fullName evidence="1">Efflux RND transporter permease subunit</fullName>
    </submittedName>
</protein>
<reference evidence="1 2" key="1">
    <citation type="submission" date="2019-03" db="EMBL/GenBank/DDBJ databases">
        <title>Porphyromonas levii Isolated from the Uterus of Dairy Cows.</title>
        <authorList>
            <person name="Francis A.M."/>
        </authorList>
    </citation>
    <scope>NUCLEOTIDE SEQUENCE [LARGE SCALE GENOMIC DNA]</scope>
    <source>
        <strain evidence="1 2">AF5678</strain>
    </source>
</reference>
<dbReference type="Pfam" id="PF00873">
    <property type="entry name" value="ACR_tran"/>
    <property type="match status" value="1"/>
</dbReference>
<proteinExistence type="predicted"/>
<gene>
    <name evidence="1" type="ORF">E4P47_02425</name>
</gene>
<dbReference type="PANTHER" id="PTHR32063">
    <property type="match status" value="1"/>
</dbReference>
<dbReference type="InterPro" id="IPR001036">
    <property type="entry name" value="Acrflvin-R"/>
</dbReference>
<dbReference type="PRINTS" id="PR00702">
    <property type="entry name" value="ACRIFLAVINRP"/>
</dbReference>
<dbReference type="Gene3D" id="3.30.70.1430">
    <property type="entry name" value="Multidrug efflux transporter AcrB pore domain"/>
    <property type="match status" value="2"/>
</dbReference>